<name>A0A0W8FNR5_9ZZZZ</name>
<comment type="caution">
    <text evidence="1">The sequence shown here is derived from an EMBL/GenBank/DDBJ whole genome shotgun (WGS) entry which is preliminary data.</text>
</comment>
<protein>
    <submittedName>
        <fullName evidence="1">Uncharacterized protein</fullName>
    </submittedName>
</protein>
<reference evidence="1" key="1">
    <citation type="journal article" date="2015" name="Proc. Natl. Acad. Sci. U.S.A.">
        <title>Networks of energetic and metabolic interactions define dynamics in microbial communities.</title>
        <authorList>
            <person name="Embree M."/>
            <person name="Liu J.K."/>
            <person name="Al-Bassam M.M."/>
            <person name="Zengler K."/>
        </authorList>
    </citation>
    <scope>NUCLEOTIDE SEQUENCE</scope>
</reference>
<proteinExistence type="predicted"/>
<accession>A0A0W8FNR5</accession>
<dbReference type="AlphaFoldDB" id="A0A0W8FNR5"/>
<dbReference type="EMBL" id="LNQE01000960">
    <property type="protein sequence ID" value="KUG22524.1"/>
    <property type="molecule type" value="Genomic_DNA"/>
</dbReference>
<evidence type="ECO:0000313" key="1">
    <source>
        <dbReference type="EMBL" id="KUG22524.1"/>
    </source>
</evidence>
<gene>
    <name evidence="1" type="ORF">ASZ90_007700</name>
</gene>
<sequence>MFTPPGTDTKQASETLQELLLFIRKMRGAYFFKAYDV</sequence>
<organism evidence="1">
    <name type="scientific">hydrocarbon metagenome</name>
    <dbReference type="NCBI Taxonomy" id="938273"/>
    <lineage>
        <taxon>unclassified sequences</taxon>
        <taxon>metagenomes</taxon>
        <taxon>ecological metagenomes</taxon>
    </lineage>
</organism>